<dbReference type="RefSeq" id="WP_094922081.1">
    <property type="nucleotide sequence ID" value="NZ_NPIA01000001.1"/>
</dbReference>
<keyword evidence="1" id="KW-0472">Membrane</keyword>
<evidence type="ECO:0000256" key="1">
    <source>
        <dbReference type="SAM" id="Phobius"/>
    </source>
</evidence>
<gene>
    <name evidence="2" type="ORF">CIB95_00795</name>
</gene>
<dbReference type="AlphaFoldDB" id="A0A263BY88"/>
<dbReference type="EMBL" id="NPIA01000001">
    <property type="protein sequence ID" value="OZM58731.1"/>
    <property type="molecule type" value="Genomic_DNA"/>
</dbReference>
<dbReference type="InterPro" id="IPR025428">
    <property type="entry name" value="Spore_YhaL"/>
</dbReference>
<name>A0A263BY88_9BACI</name>
<sequence>MLIGMPWWGYMLLFGILFSGYMVLRTSIEERRMDEQWIEQQGEVYMKRMEQEKEERNYNRTKRI</sequence>
<proteinExistence type="predicted"/>
<reference evidence="2 3" key="2">
    <citation type="submission" date="2017-09" db="EMBL/GenBank/DDBJ databases">
        <title>Bacillus patelloidae sp. nov., isolated from the intestinal tract of a marine limpet.</title>
        <authorList>
            <person name="Liu R."/>
            <person name="Dong C."/>
            <person name="Shao Z."/>
        </authorList>
    </citation>
    <scope>NUCLEOTIDE SEQUENCE [LARGE SCALE GENOMIC DNA]</scope>
    <source>
        <strain evidence="2 3">SA5d-4</strain>
    </source>
</reference>
<keyword evidence="1" id="KW-0812">Transmembrane</keyword>
<reference evidence="3" key="1">
    <citation type="submission" date="2017-08" db="EMBL/GenBank/DDBJ databases">
        <authorList>
            <person name="Huang Z."/>
        </authorList>
    </citation>
    <scope>NUCLEOTIDE SEQUENCE [LARGE SCALE GENOMIC DNA]</scope>
    <source>
        <strain evidence="3">SA5d-4</strain>
    </source>
</reference>
<feature type="transmembrane region" description="Helical" evidence="1">
    <location>
        <begin position="6"/>
        <end position="24"/>
    </location>
</feature>
<evidence type="ECO:0000313" key="3">
    <source>
        <dbReference type="Proteomes" id="UP000217083"/>
    </source>
</evidence>
<organism evidence="2 3">
    <name type="scientific">Lottiidibacillus patelloidae</name>
    <dbReference type="NCBI Taxonomy" id="2670334"/>
    <lineage>
        <taxon>Bacteria</taxon>
        <taxon>Bacillati</taxon>
        <taxon>Bacillota</taxon>
        <taxon>Bacilli</taxon>
        <taxon>Bacillales</taxon>
        <taxon>Bacillaceae</taxon>
        <taxon>Lottiidibacillus</taxon>
    </lineage>
</organism>
<keyword evidence="3" id="KW-1185">Reference proteome</keyword>
<accession>A0A263BY88</accession>
<dbReference type="Pfam" id="PF14147">
    <property type="entry name" value="Spore_YhaL"/>
    <property type="match status" value="1"/>
</dbReference>
<dbReference type="Proteomes" id="UP000217083">
    <property type="component" value="Unassembled WGS sequence"/>
</dbReference>
<protein>
    <submittedName>
        <fullName evidence="2">SigE-dependent sporulation protein</fullName>
    </submittedName>
</protein>
<evidence type="ECO:0000313" key="2">
    <source>
        <dbReference type="EMBL" id="OZM58731.1"/>
    </source>
</evidence>
<comment type="caution">
    <text evidence="2">The sequence shown here is derived from an EMBL/GenBank/DDBJ whole genome shotgun (WGS) entry which is preliminary data.</text>
</comment>
<keyword evidence="1" id="KW-1133">Transmembrane helix</keyword>